<dbReference type="Pfam" id="PF07227">
    <property type="entry name" value="PHD_Oberon"/>
    <property type="match status" value="1"/>
</dbReference>
<keyword evidence="8" id="KW-0539">Nucleus</keyword>
<comment type="caution">
    <text evidence="13">The sequence shown here is derived from an EMBL/GenBank/DDBJ whole genome shotgun (WGS) entry which is preliminary data.</text>
</comment>
<evidence type="ECO:0000256" key="9">
    <source>
        <dbReference type="PROSITE-ProRule" id="PRU00175"/>
    </source>
</evidence>
<accession>A0AA38GBY5</accession>
<gene>
    <name evidence="13" type="ORF">KI387_020692</name>
</gene>
<evidence type="ECO:0000256" key="6">
    <source>
        <dbReference type="ARBA" id="ARBA00023125"/>
    </source>
</evidence>
<comment type="subcellular location">
    <subcellularLocation>
        <location evidence="1">Nucleus</location>
    </subcellularLocation>
</comment>
<dbReference type="GO" id="GO:0008270">
    <property type="term" value="F:zinc ion binding"/>
    <property type="evidence" value="ECO:0007669"/>
    <property type="project" value="UniProtKB-KW"/>
</dbReference>
<feature type="domain" description="MBD" evidence="12">
    <location>
        <begin position="10"/>
        <end position="74"/>
    </location>
</feature>
<evidence type="ECO:0000313" key="13">
    <source>
        <dbReference type="EMBL" id="KAH9318923.1"/>
    </source>
</evidence>
<name>A0AA38GBY5_TAXCH</name>
<organism evidence="13 14">
    <name type="scientific">Taxus chinensis</name>
    <name type="common">Chinese yew</name>
    <name type="synonym">Taxus wallichiana var. chinensis</name>
    <dbReference type="NCBI Taxonomy" id="29808"/>
    <lineage>
        <taxon>Eukaryota</taxon>
        <taxon>Viridiplantae</taxon>
        <taxon>Streptophyta</taxon>
        <taxon>Embryophyta</taxon>
        <taxon>Tracheophyta</taxon>
        <taxon>Spermatophyta</taxon>
        <taxon>Pinopsida</taxon>
        <taxon>Pinidae</taxon>
        <taxon>Conifers II</taxon>
        <taxon>Cupressales</taxon>
        <taxon>Taxaceae</taxon>
        <taxon>Taxus</taxon>
    </lineage>
</organism>
<dbReference type="InterPro" id="IPR001841">
    <property type="entry name" value="Znf_RING"/>
</dbReference>
<evidence type="ECO:0000256" key="4">
    <source>
        <dbReference type="ARBA" id="ARBA00022833"/>
    </source>
</evidence>
<evidence type="ECO:0000259" key="11">
    <source>
        <dbReference type="PROSITE" id="PS50089"/>
    </source>
</evidence>
<dbReference type="GO" id="GO:0005634">
    <property type="term" value="C:nucleus"/>
    <property type="evidence" value="ECO:0007669"/>
    <property type="project" value="UniProtKB-SubCell"/>
</dbReference>
<dbReference type="SUPFAM" id="SSF54171">
    <property type="entry name" value="DNA-binding domain"/>
    <property type="match status" value="1"/>
</dbReference>
<dbReference type="CDD" id="cd16448">
    <property type="entry name" value="RING-H2"/>
    <property type="match status" value="1"/>
</dbReference>
<feature type="region of interest" description="Disordered" evidence="10">
    <location>
        <begin position="78"/>
        <end position="140"/>
    </location>
</feature>
<dbReference type="AlphaFoldDB" id="A0AA38GBY5"/>
<dbReference type="InterPro" id="IPR001739">
    <property type="entry name" value="Methyl_CpG_DNA-bd"/>
</dbReference>
<keyword evidence="4" id="KW-0862">Zinc</keyword>
<dbReference type="Gene3D" id="3.30.890.10">
    <property type="entry name" value="Methyl-cpg-binding Protein 2, Chain A"/>
    <property type="match status" value="1"/>
</dbReference>
<dbReference type="EMBL" id="JAHRHJ020000004">
    <property type="protein sequence ID" value="KAH9318923.1"/>
    <property type="molecule type" value="Genomic_DNA"/>
</dbReference>
<proteinExistence type="predicted"/>
<evidence type="ECO:0000256" key="2">
    <source>
        <dbReference type="ARBA" id="ARBA00022723"/>
    </source>
</evidence>
<feature type="compositionally biased region" description="Basic residues" evidence="10">
    <location>
        <begin position="104"/>
        <end position="114"/>
    </location>
</feature>
<evidence type="ECO:0000256" key="8">
    <source>
        <dbReference type="ARBA" id="ARBA00023242"/>
    </source>
</evidence>
<dbReference type="InterPro" id="IPR032881">
    <property type="entry name" value="Oberon-like_PHD"/>
</dbReference>
<feature type="compositionally biased region" description="Polar residues" evidence="10">
    <location>
        <begin position="486"/>
        <end position="496"/>
    </location>
</feature>
<evidence type="ECO:0000256" key="7">
    <source>
        <dbReference type="ARBA" id="ARBA00023163"/>
    </source>
</evidence>
<keyword evidence="3 9" id="KW-0863">Zinc-finger</keyword>
<evidence type="ECO:0000313" key="14">
    <source>
        <dbReference type="Proteomes" id="UP000824469"/>
    </source>
</evidence>
<feature type="domain" description="RING-type" evidence="11">
    <location>
        <begin position="598"/>
        <end position="651"/>
    </location>
</feature>
<keyword evidence="14" id="KW-1185">Reference proteome</keyword>
<dbReference type="PANTHER" id="PTHR33345:SF6">
    <property type="entry name" value="OS03G0747200 PROTEIN"/>
    <property type="match status" value="1"/>
</dbReference>
<feature type="non-terminal residue" evidence="13">
    <location>
        <position position="1"/>
    </location>
</feature>
<keyword evidence="2" id="KW-0479">Metal-binding</keyword>
<dbReference type="PROSITE" id="PS50089">
    <property type="entry name" value="ZF_RING_2"/>
    <property type="match status" value="1"/>
</dbReference>
<evidence type="ECO:0000259" key="12">
    <source>
        <dbReference type="PROSITE" id="PS50982"/>
    </source>
</evidence>
<dbReference type="OMA" id="FWCLLEE"/>
<dbReference type="GO" id="GO:0003677">
    <property type="term" value="F:DNA binding"/>
    <property type="evidence" value="ECO:0007669"/>
    <property type="project" value="UniProtKB-KW"/>
</dbReference>
<dbReference type="Pfam" id="PF01429">
    <property type="entry name" value="MBD"/>
    <property type="match status" value="1"/>
</dbReference>
<keyword evidence="6" id="KW-0238">DNA-binding</keyword>
<dbReference type="InterPro" id="IPR016177">
    <property type="entry name" value="DNA-bd_dom_sf"/>
</dbReference>
<evidence type="ECO:0000256" key="3">
    <source>
        <dbReference type="ARBA" id="ARBA00022771"/>
    </source>
</evidence>
<dbReference type="PROSITE" id="PS50982">
    <property type="entry name" value="MBD"/>
    <property type="match status" value="1"/>
</dbReference>
<reference evidence="13 14" key="1">
    <citation type="journal article" date="2021" name="Nat. Plants">
        <title>The Taxus genome provides insights into paclitaxel biosynthesis.</title>
        <authorList>
            <person name="Xiong X."/>
            <person name="Gou J."/>
            <person name="Liao Q."/>
            <person name="Li Y."/>
            <person name="Zhou Q."/>
            <person name="Bi G."/>
            <person name="Li C."/>
            <person name="Du R."/>
            <person name="Wang X."/>
            <person name="Sun T."/>
            <person name="Guo L."/>
            <person name="Liang H."/>
            <person name="Lu P."/>
            <person name="Wu Y."/>
            <person name="Zhang Z."/>
            <person name="Ro D.K."/>
            <person name="Shang Y."/>
            <person name="Huang S."/>
            <person name="Yan J."/>
        </authorList>
    </citation>
    <scope>NUCLEOTIDE SEQUENCE [LARGE SCALE GENOMIC DNA]</scope>
    <source>
        <strain evidence="13">Ta-2019</strain>
    </source>
</reference>
<feature type="region of interest" description="Disordered" evidence="10">
    <location>
        <begin position="1"/>
        <end position="27"/>
    </location>
</feature>
<dbReference type="Proteomes" id="UP000824469">
    <property type="component" value="Unassembled WGS sequence"/>
</dbReference>
<sequence>MDSNGPHALASRKGEGPPMAPPGWKWSTGKRTKDIIFVAPEGVRFRSKVALTSFLANYPNPPAEDEFLWRVKPSDFRNVPLPGVEKKRHPRGNIKSLSKEIQKQRRPQKRKSKIQQHENLKQDTRAPLIGDSSISGTSTVKTEADIEQDMVFEIPMSHGRKRKRPLRHELKACQSCGPLGDYVGCHVLDHHGVDNNMHGSTMKQKGSKHYSCHTSVSNEEIFIANLYQGNHAKDRQSIDNHSARLHEAARVLHSFLIQSGELKKRGDIQVNELYKILLNLQVTRDSMKTFPMNVVRAFVLLTRNEAAPSTLGRRALVRLCTKWYCKYKRFWCLLEEHRIDSSVENFIRDTSSLYQLHAAQSKSEAQKYQCMVDPFVEGQHVDYHSNANSVPETNLKVFGISDYSNTAARFGGSCYKNKPCKKCKQYQAIRDAFTNFSSKELQTQRDLANKSVDICDNPIVGAGKQNTELLFPTPNKKSASEEPFLTNKTRSYSSVHPGNEADRKNADLSNDESLAMHDQKFSPATIDYQYVNSQDLFDVNHVVDAAGYEKGIDNFLGNGCLDRKNDNSKAKLRSVVEIANCNCKSCCANVHFCPGCMCYVCHLSIQPDETWSYIKCSCHHIFHLECTLKERIGGVVEDKNIDGEFLCPVCTVKCDLFPFWRERLKNALENESTDIVQKHLKSAISAMDGTQRKSLKDLNIKVLDAYESVTYTPFSDLQRLLVSILEGVNMLKIAKEIDGFLERSFEKKEIELLESEKLVNLTKRMADRDAELYKKSQEFVGTRIELLAQVQENLKKAEVEMQLADQNAQCSSRAAKKARKRLKILQWYHKPQFGTKKLVEVQRKMYEREVSELIRIQRMIRDINFYCEESLPELGLLLETMKQQRQKVEVAHRKMEEM</sequence>
<feature type="region of interest" description="Disordered" evidence="10">
    <location>
        <begin position="472"/>
        <end position="506"/>
    </location>
</feature>
<feature type="compositionally biased region" description="Basic and acidic residues" evidence="10">
    <location>
        <begin position="115"/>
        <end position="124"/>
    </location>
</feature>
<evidence type="ECO:0000256" key="5">
    <source>
        <dbReference type="ARBA" id="ARBA00023015"/>
    </source>
</evidence>
<keyword evidence="7" id="KW-0804">Transcription</keyword>
<keyword evidence="5" id="KW-0805">Transcription regulation</keyword>
<protein>
    <submittedName>
        <fullName evidence="13">Uncharacterized protein</fullName>
    </submittedName>
</protein>
<evidence type="ECO:0000256" key="10">
    <source>
        <dbReference type="SAM" id="MobiDB-lite"/>
    </source>
</evidence>
<dbReference type="PANTHER" id="PTHR33345">
    <property type="entry name" value="ADAPTER PROTEIN, PUTATIVE-RELATED"/>
    <property type="match status" value="1"/>
</dbReference>
<evidence type="ECO:0000256" key="1">
    <source>
        <dbReference type="ARBA" id="ARBA00004123"/>
    </source>
</evidence>